<sequence length="346" mass="39861">MKDYILYYLGAGSSANSIPVVGALSNRMSAFKGYLINSVNLENQTFPKDSGIERTLIEIRDEFLNNIDWLIEMSGRNSIDTFARKLWDANKLKELRILKATLACYILLEQTISDTQYSSLDHRYEHWLTKITERDREEGIPFLKRNFKVISWNYDIQIEKALESISQIDLNVPVFEKWGIYPKTGRYDSNSLNSENTSIIKLNGSAGLLISTGEVYSLLTNTFKTFDKNSVINGLSVYYQYSYNTKSTQPIFTFAWEKNAMAENGVIIAKEFAKNAKELFIIGYSFPDYNKDIDIEIISEMDNLKKITLQIKNDVLEHVQDIFKSLKPTVEIKIDTEITQFKVPYL</sequence>
<organism evidence="1 2">
    <name type="scientific">Leptospira bouyouniensis</name>
    <dbReference type="NCBI Taxonomy" id="2484911"/>
    <lineage>
        <taxon>Bacteria</taxon>
        <taxon>Pseudomonadati</taxon>
        <taxon>Spirochaetota</taxon>
        <taxon>Spirochaetia</taxon>
        <taxon>Leptospirales</taxon>
        <taxon>Leptospiraceae</taxon>
        <taxon>Leptospira</taxon>
    </lineage>
</organism>
<evidence type="ECO:0000313" key="1">
    <source>
        <dbReference type="EMBL" id="TGL01909.1"/>
    </source>
</evidence>
<dbReference type="EMBL" id="RQFT01000016">
    <property type="protein sequence ID" value="TGL01909.1"/>
    <property type="molecule type" value="Genomic_DNA"/>
</dbReference>
<protein>
    <recommendedName>
        <fullName evidence="3">SIR2-like domain-containing protein</fullName>
    </recommendedName>
</protein>
<dbReference type="Proteomes" id="UP000297641">
    <property type="component" value="Unassembled WGS sequence"/>
</dbReference>
<dbReference type="AlphaFoldDB" id="A0A7I0HM16"/>
<accession>A0A7I0HM16</accession>
<gene>
    <name evidence="1" type="ORF">EHQ43_18580</name>
</gene>
<dbReference type="RefSeq" id="WP_135772003.1">
    <property type="nucleotide sequence ID" value="NZ_RQFT01000016.1"/>
</dbReference>
<reference evidence="1 2" key="1">
    <citation type="journal article" date="2019" name="PLoS Negl. Trop. Dis.">
        <title>Revisiting the worldwide diversity of Leptospira species in the environment.</title>
        <authorList>
            <person name="Vincent A.T."/>
            <person name="Schiettekatte O."/>
            <person name="Bourhy P."/>
            <person name="Veyrier F.J."/>
            <person name="Picardeau M."/>
        </authorList>
    </citation>
    <scope>NUCLEOTIDE SEQUENCE [LARGE SCALE GENOMIC DNA]</scope>
    <source>
        <strain evidence="1 2">201800273</strain>
    </source>
</reference>
<evidence type="ECO:0008006" key="3">
    <source>
        <dbReference type="Google" id="ProtNLM"/>
    </source>
</evidence>
<comment type="caution">
    <text evidence="1">The sequence shown here is derived from an EMBL/GenBank/DDBJ whole genome shotgun (WGS) entry which is preliminary data.</text>
</comment>
<proteinExistence type="predicted"/>
<name>A0A7I0HM16_9LEPT</name>
<evidence type="ECO:0000313" key="2">
    <source>
        <dbReference type="Proteomes" id="UP000297641"/>
    </source>
</evidence>